<dbReference type="Gene3D" id="3.90.550.10">
    <property type="entry name" value="Spore Coat Polysaccharide Biosynthesis Protein SpsA, Chain A"/>
    <property type="match status" value="1"/>
</dbReference>
<comment type="caution">
    <text evidence="3">The sequence shown here is derived from an EMBL/GenBank/DDBJ whole genome shotgun (WGS) entry which is preliminary data.</text>
</comment>
<dbReference type="SMART" id="SM00028">
    <property type="entry name" value="TPR"/>
    <property type="match status" value="4"/>
</dbReference>
<keyword evidence="4" id="KW-1185">Reference proteome</keyword>
<protein>
    <recommendedName>
        <fullName evidence="2">Glycosyltransferase 2-like domain-containing protein</fullName>
    </recommendedName>
</protein>
<feature type="repeat" description="TPR" evidence="1">
    <location>
        <begin position="203"/>
        <end position="236"/>
    </location>
</feature>
<dbReference type="SUPFAM" id="SSF53448">
    <property type="entry name" value="Nucleotide-diphospho-sugar transferases"/>
    <property type="match status" value="1"/>
</dbReference>
<dbReference type="EMBL" id="MBTG01000022">
    <property type="protein sequence ID" value="OPH54542.1"/>
    <property type="molecule type" value="Genomic_DNA"/>
</dbReference>
<dbReference type="Pfam" id="PF00535">
    <property type="entry name" value="Glycos_transf_2"/>
    <property type="match status" value="1"/>
</dbReference>
<reference evidence="4" key="1">
    <citation type="submission" date="2016-07" db="EMBL/GenBank/DDBJ databases">
        <authorList>
            <person name="Florea S."/>
            <person name="Webb J.S."/>
            <person name="Jaromczyk J."/>
            <person name="Schardl C.L."/>
        </authorList>
    </citation>
    <scope>NUCLEOTIDE SEQUENCE [LARGE SCALE GENOMIC DNA]</scope>
    <source>
        <strain evidence="4">CY1</strain>
    </source>
</reference>
<dbReference type="AlphaFoldDB" id="A0A1V4HFY4"/>
<evidence type="ECO:0000313" key="4">
    <source>
        <dbReference type="Proteomes" id="UP000190626"/>
    </source>
</evidence>
<dbReference type="InterPro" id="IPR019734">
    <property type="entry name" value="TPR_rpt"/>
</dbReference>
<dbReference type="PROSITE" id="PS50005">
    <property type="entry name" value="TPR"/>
    <property type="match status" value="2"/>
</dbReference>
<dbReference type="InterPro" id="IPR001173">
    <property type="entry name" value="Glyco_trans_2-like"/>
</dbReference>
<dbReference type="Gene3D" id="1.25.40.10">
    <property type="entry name" value="Tetratricopeptide repeat domain"/>
    <property type="match status" value="2"/>
</dbReference>
<dbReference type="RefSeq" id="WP_079415089.1">
    <property type="nucleotide sequence ID" value="NZ_MBTG01000022.1"/>
</dbReference>
<proteinExistence type="predicted"/>
<evidence type="ECO:0000313" key="3">
    <source>
        <dbReference type="EMBL" id="OPH54542.1"/>
    </source>
</evidence>
<dbReference type="PANTHER" id="PTHR43630">
    <property type="entry name" value="POLY-BETA-1,6-N-ACETYL-D-GLUCOSAMINE SYNTHASE"/>
    <property type="match status" value="1"/>
</dbReference>
<dbReference type="STRING" id="1469647.BC351_31680"/>
<dbReference type="Pfam" id="PF13181">
    <property type="entry name" value="TPR_8"/>
    <property type="match status" value="2"/>
</dbReference>
<feature type="domain" description="Glycosyltransferase 2-like" evidence="2">
    <location>
        <begin position="6"/>
        <end position="98"/>
    </location>
</feature>
<dbReference type="PANTHER" id="PTHR43630:SF2">
    <property type="entry name" value="GLYCOSYLTRANSFERASE"/>
    <property type="match status" value="1"/>
</dbReference>
<feature type="repeat" description="TPR" evidence="1">
    <location>
        <begin position="550"/>
        <end position="583"/>
    </location>
</feature>
<dbReference type="CDD" id="cd02511">
    <property type="entry name" value="Beta4Glucosyltransferase"/>
    <property type="match status" value="1"/>
</dbReference>
<dbReference type="Proteomes" id="UP000190626">
    <property type="component" value="Unassembled WGS sequence"/>
</dbReference>
<name>A0A1V4HFY4_9BACL</name>
<keyword evidence="1" id="KW-0802">TPR repeat</keyword>
<accession>A0A1V4HFY4</accession>
<dbReference type="InterPro" id="IPR029044">
    <property type="entry name" value="Nucleotide-diphossugar_trans"/>
</dbReference>
<sequence length="620" mass="72506">MDKLLSLCMIVKNEEKVLRRCLTSIRDCVDEIIIIDTGSTDGTREIAREYTEQLYEYKWEQDFSAAKNEALRKSRSKWILILDADEYVQTEELAQMRSFLLSLDSTKPISFLLPIYNFTESVQSGKFVESTAIRIFLNHPDIYFVRPIHEQLIYQNGELQTTFYPSLHIFHTGYTEETLREKDKSNRNLAIFEKLKETKEFEEYDYYTLGNEYFAIRDFPKALENYKKAMTNRSKNQVYMLHCFNRTVSVLMTLELFDDAMSLVEEGIQRWPDQVDYFCFKAAIYKDVGLYEKAAEFFELCIQIAENPKDSSGRYWVVSPNYGSFIPYSNLASIYHSLLDIPKTVYALTKLINLDSSNQAVLFQLLKILLPNEPISSIITLLDKIYLEMSRTQVLQLFEIALLLSHKELAEHFYHLCLRENIPLSSLSQMRYALISDDLQTFDTCLSDIHLDNSSDQQGQINKLMTIAEVIWNKPYHSEDHIDIELSVSILIDLFNMGHYSAYDSLIQNASQQDKYVIANRLGDHFIGNGQYQLAIDYYSHLLLDDKLESSGYENLARLYLMQDEIKESLQFLRKAIELETNSLGAYTLLLRYCDEEEKKEVLRVFKERFPECYSVVKNY</sequence>
<evidence type="ECO:0000256" key="1">
    <source>
        <dbReference type="PROSITE-ProRule" id="PRU00339"/>
    </source>
</evidence>
<dbReference type="SUPFAM" id="SSF48452">
    <property type="entry name" value="TPR-like"/>
    <property type="match status" value="2"/>
</dbReference>
<dbReference type="InterPro" id="IPR011990">
    <property type="entry name" value="TPR-like_helical_dom_sf"/>
</dbReference>
<dbReference type="OrthoDB" id="9815923at2"/>
<organism evidence="3 4">
    <name type="scientific">Paenibacillus ferrarius</name>
    <dbReference type="NCBI Taxonomy" id="1469647"/>
    <lineage>
        <taxon>Bacteria</taxon>
        <taxon>Bacillati</taxon>
        <taxon>Bacillota</taxon>
        <taxon>Bacilli</taxon>
        <taxon>Bacillales</taxon>
        <taxon>Paenibacillaceae</taxon>
        <taxon>Paenibacillus</taxon>
    </lineage>
</organism>
<evidence type="ECO:0000259" key="2">
    <source>
        <dbReference type="Pfam" id="PF00535"/>
    </source>
</evidence>
<gene>
    <name evidence="3" type="ORF">BC351_31680</name>
</gene>